<reference evidence="2" key="2">
    <citation type="submission" date="2017-11" db="EMBL/GenBank/DDBJ databases">
        <title>Coralsnake Venomics: Analyses of Venom Gland Transcriptomes and Proteomes of Six Brazilian Taxa.</title>
        <authorList>
            <person name="Aird S.D."/>
            <person name="Jorge da Silva N."/>
            <person name="Qiu L."/>
            <person name="Villar-Briones A."/>
            <person name="Aparecida-Saddi V."/>
            <person name="Campos-Telles M.P."/>
            <person name="Grau M."/>
            <person name="Mikheyev A.S."/>
        </authorList>
    </citation>
    <scope>NUCLEOTIDE SEQUENCE</scope>
    <source>
        <tissue evidence="2">Venom_gland</tissue>
    </source>
</reference>
<protein>
    <submittedName>
        <fullName evidence="2">Uncharacterized protein</fullName>
    </submittedName>
</protein>
<evidence type="ECO:0000256" key="1">
    <source>
        <dbReference type="SAM" id="MobiDB-lite"/>
    </source>
</evidence>
<sequence>MHNNMHEHEDRFLPPPQKKSQDLGCLSTNLKHHHPQFGYHNHIGLVEAGFSFPPGCCTRKKKQRRGQRFGPFLGWGETNQVQCQLLLPFPLALYLSYSKKKQGVPLDFCSSPPLIDLGWGGVAGFLSISHLLSRLWQSKTSLVKGSHCDARILPTVIGFCDNLEQNSPHNLFQNKKRWFIFPRNNQETVCIVSECLAGESEKILTPFSFPLFCCTVKVINGGN</sequence>
<evidence type="ECO:0000313" key="2">
    <source>
        <dbReference type="EMBL" id="LAB30888.1"/>
    </source>
</evidence>
<dbReference type="AlphaFoldDB" id="A0A2D4MD07"/>
<accession>A0A2D4MD07</accession>
<organism evidence="2">
    <name type="scientific">Micrurus spixii</name>
    <name type="common">Amazon coral snake</name>
    <dbReference type="NCBI Taxonomy" id="129469"/>
    <lineage>
        <taxon>Eukaryota</taxon>
        <taxon>Metazoa</taxon>
        <taxon>Chordata</taxon>
        <taxon>Craniata</taxon>
        <taxon>Vertebrata</taxon>
        <taxon>Euteleostomi</taxon>
        <taxon>Lepidosauria</taxon>
        <taxon>Squamata</taxon>
        <taxon>Bifurcata</taxon>
        <taxon>Unidentata</taxon>
        <taxon>Episquamata</taxon>
        <taxon>Toxicofera</taxon>
        <taxon>Serpentes</taxon>
        <taxon>Colubroidea</taxon>
        <taxon>Elapidae</taxon>
        <taxon>Elapinae</taxon>
        <taxon>Micrurus</taxon>
    </lineage>
</organism>
<name>A0A2D4MD07_9SAUR</name>
<feature type="compositionally biased region" description="Basic and acidic residues" evidence="1">
    <location>
        <begin position="1"/>
        <end position="12"/>
    </location>
</feature>
<proteinExistence type="predicted"/>
<reference evidence="2" key="1">
    <citation type="submission" date="2017-07" db="EMBL/GenBank/DDBJ databases">
        <authorList>
            <person name="Mikheyev A."/>
            <person name="Grau M."/>
        </authorList>
    </citation>
    <scope>NUCLEOTIDE SEQUENCE</scope>
    <source>
        <tissue evidence="2">Venom_gland</tissue>
    </source>
</reference>
<feature type="region of interest" description="Disordered" evidence="1">
    <location>
        <begin position="1"/>
        <end position="21"/>
    </location>
</feature>
<dbReference type="EMBL" id="IACM01087518">
    <property type="protein sequence ID" value="LAB30886.1"/>
    <property type="molecule type" value="Transcribed_RNA"/>
</dbReference>
<dbReference type="EMBL" id="IACM01087519">
    <property type="protein sequence ID" value="LAB30888.1"/>
    <property type="molecule type" value="Transcribed_RNA"/>
</dbReference>